<organism evidence="3 4">
    <name type="scientific">Xylaria arbuscula</name>
    <dbReference type="NCBI Taxonomy" id="114810"/>
    <lineage>
        <taxon>Eukaryota</taxon>
        <taxon>Fungi</taxon>
        <taxon>Dikarya</taxon>
        <taxon>Ascomycota</taxon>
        <taxon>Pezizomycotina</taxon>
        <taxon>Sordariomycetes</taxon>
        <taxon>Xylariomycetidae</taxon>
        <taxon>Xylariales</taxon>
        <taxon>Xylariaceae</taxon>
        <taxon>Xylaria</taxon>
    </lineage>
</organism>
<dbReference type="EMBL" id="JANPWZ010000391">
    <property type="protein sequence ID" value="KAJ3577319.1"/>
    <property type="molecule type" value="Genomic_DNA"/>
</dbReference>
<proteinExistence type="predicted"/>
<dbReference type="InterPro" id="IPR053143">
    <property type="entry name" value="Arylsulfate_ST"/>
</dbReference>
<comment type="caution">
    <text evidence="3">The sequence shown here is derived from an EMBL/GenBank/DDBJ whole genome shotgun (WGS) entry which is preliminary data.</text>
</comment>
<dbReference type="InterPro" id="IPR011047">
    <property type="entry name" value="Quinoprotein_ADH-like_sf"/>
</dbReference>
<dbReference type="Pfam" id="PF14269">
    <property type="entry name" value="Arylsulfotran_2"/>
    <property type="match status" value="1"/>
</dbReference>
<protein>
    <recommendedName>
        <fullName evidence="5">Arylsulfotransferase</fullName>
    </recommendedName>
</protein>
<accession>A0A9W8NI90</accession>
<dbReference type="PANTHER" id="PTHR35340:SF5">
    <property type="entry name" value="ASST-DOMAIN-CONTAINING PROTEIN"/>
    <property type="match status" value="1"/>
</dbReference>
<name>A0A9W8NI90_9PEZI</name>
<dbReference type="PANTHER" id="PTHR35340">
    <property type="entry name" value="PQQ ENZYME REPEAT PROTEIN-RELATED"/>
    <property type="match status" value="1"/>
</dbReference>
<dbReference type="Proteomes" id="UP001148614">
    <property type="component" value="Unassembled WGS sequence"/>
</dbReference>
<keyword evidence="2" id="KW-0732">Signal</keyword>
<evidence type="ECO:0000313" key="3">
    <source>
        <dbReference type="EMBL" id="KAJ3577319.1"/>
    </source>
</evidence>
<gene>
    <name evidence="3" type="ORF">NPX13_g3248</name>
</gene>
<feature type="chain" id="PRO_5040793534" description="Arylsulfotransferase" evidence="2">
    <location>
        <begin position="21"/>
        <end position="644"/>
    </location>
</feature>
<sequence>MLKQYSLLLSTSLMTWYARCDNIVTDYEGYNRAEYGVLPRLNFKSIDTDAPMLQVTTWNRELTSKGGSHIFIRHDGNHGTSQDAAPLILSAEDLSLVYINRTFDAVFDVRAQKNGNESYLTFYGGPMTEVGLGNGYAHAYDEHYNEVYRIAPQNLSVKGDLHECQFTGHGTVMVTAYEPKSWDLVPYGGWKDGLIVDSVFQEIDLETNDVLFEWHASDHIDMKNSYETIKSKWDFFHLNSIEKTREGNYLLSARHTHAIYLINGTTGDVIWTLGGKSNDFTELPPYSDNSTRPFSNPVLSISWQHHARFYRGNENEITLFDNHVLDYNGVDCKKDCSRGIHFRINTTSEPKTVRLLNEYLHPDGMLSQSQGSVEVLDDGNVFVGWGRNPSFTEHTPNGETVLSVQFSPWRSFATANQGLDNYRAFRMDWKATPYWPPDIKVIRGGGNGTDVAYLASDSAWDLDGAQRVVARLPRSGFETVLPVGPVRYKFVRAAALDVHQNVIGTTDIYNTDTGNFTVANYTITDLGVLVSSDIADVYATGVSHAIGLGVLLGAVVFIPLALGCVYVLQSNWGQEVFGEKLRAVRWTCKAIVVFVRVKCRELLAKSEPWKEKTIWKAGEVWTRVQASDVEFALEDGDSSDEDVK</sequence>
<keyword evidence="1" id="KW-0812">Transmembrane</keyword>
<dbReference type="SUPFAM" id="SSF50998">
    <property type="entry name" value="Quinoprotein alcohol dehydrogenase-like"/>
    <property type="match status" value="1"/>
</dbReference>
<reference evidence="3" key="1">
    <citation type="submission" date="2022-07" db="EMBL/GenBank/DDBJ databases">
        <title>Genome Sequence of Xylaria arbuscula.</title>
        <authorList>
            <person name="Buettner E."/>
        </authorList>
    </citation>
    <scope>NUCLEOTIDE SEQUENCE</scope>
    <source>
        <strain evidence="3">VT107</strain>
    </source>
</reference>
<evidence type="ECO:0000313" key="4">
    <source>
        <dbReference type="Proteomes" id="UP001148614"/>
    </source>
</evidence>
<evidence type="ECO:0000256" key="2">
    <source>
        <dbReference type="SAM" id="SignalP"/>
    </source>
</evidence>
<feature type="transmembrane region" description="Helical" evidence="1">
    <location>
        <begin position="545"/>
        <end position="568"/>
    </location>
</feature>
<keyword evidence="4" id="KW-1185">Reference proteome</keyword>
<dbReference type="VEuPathDB" id="FungiDB:F4678DRAFT_425375"/>
<dbReference type="InterPro" id="IPR039535">
    <property type="entry name" value="ASST-like"/>
</dbReference>
<evidence type="ECO:0008006" key="5">
    <source>
        <dbReference type="Google" id="ProtNLM"/>
    </source>
</evidence>
<evidence type="ECO:0000256" key="1">
    <source>
        <dbReference type="SAM" id="Phobius"/>
    </source>
</evidence>
<dbReference type="AlphaFoldDB" id="A0A9W8NI90"/>
<feature type="signal peptide" evidence="2">
    <location>
        <begin position="1"/>
        <end position="20"/>
    </location>
</feature>
<keyword evidence="1" id="KW-0472">Membrane</keyword>
<keyword evidence="1" id="KW-1133">Transmembrane helix</keyword>